<reference evidence="1 2" key="1">
    <citation type="submission" date="2020-08" db="EMBL/GenBank/DDBJ databases">
        <authorList>
            <person name="Liu C."/>
            <person name="Sun Q."/>
        </authorList>
    </citation>
    <scope>NUCLEOTIDE SEQUENCE [LARGE SCALE GENOMIC DNA]</scope>
    <source>
        <strain evidence="1 2">NSJ-62</strain>
    </source>
</reference>
<protein>
    <submittedName>
        <fullName evidence="1">EcsC family protein</fullName>
    </submittedName>
</protein>
<evidence type="ECO:0000313" key="1">
    <source>
        <dbReference type="EMBL" id="QNL45131.1"/>
    </source>
</evidence>
<dbReference type="InterPro" id="IPR024787">
    <property type="entry name" value="EcsC"/>
</dbReference>
<sequence length="238" mass="25717">MSKEKKGISQEDIMALLDTCYEKCLNGVPYVSPSVEELANDYLDKYPTKQQACKAMINNQIIKCTTSGFITGFGGVITMPVTLPANIGSVLYVQMRMIACTAYMAGFELNCDQTQTFVYACLAGVSVNALVKQAGIKFGLKFTNGLIKKVPGKVLTKINQKVGFRFITKFGSKGIINLGKLVPGVGAVIGGGLDLVETKVISARAYKWFFEGDFSGDQDSADDAVEIVADDFECSTTF</sequence>
<organism evidence="1 2">
    <name type="scientific">Oscillibacter hominis</name>
    <dbReference type="NCBI Taxonomy" id="2763056"/>
    <lineage>
        <taxon>Bacteria</taxon>
        <taxon>Bacillati</taxon>
        <taxon>Bacillota</taxon>
        <taxon>Clostridia</taxon>
        <taxon>Eubacteriales</taxon>
        <taxon>Oscillospiraceae</taxon>
        <taxon>Oscillibacter</taxon>
    </lineage>
</organism>
<gene>
    <name evidence="1" type="ORF">H8790_03615</name>
</gene>
<evidence type="ECO:0000313" key="2">
    <source>
        <dbReference type="Proteomes" id="UP000515960"/>
    </source>
</evidence>
<dbReference type="Pfam" id="PF12787">
    <property type="entry name" value="EcsC"/>
    <property type="match status" value="1"/>
</dbReference>
<keyword evidence="2" id="KW-1185">Reference proteome</keyword>
<dbReference type="AlphaFoldDB" id="A0A7G9B6F0"/>
<dbReference type="EMBL" id="CP060490">
    <property type="protein sequence ID" value="QNL45131.1"/>
    <property type="molecule type" value="Genomic_DNA"/>
</dbReference>
<name>A0A7G9B6F0_9FIRM</name>
<dbReference type="Proteomes" id="UP000515960">
    <property type="component" value="Chromosome"/>
</dbReference>
<dbReference type="RefSeq" id="WP_187333605.1">
    <property type="nucleotide sequence ID" value="NZ_CP060490.1"/>
</dbReference>
<proteinExistence type="predicted"/>
<accession>A0A7G9B6F0</accession>
<dbReference type="KEGG" id="ohi:H8790_03615"/>